<feature type="compositionally biased region" description="Polar residues" evidence="1">
    <location>
        <begin position="200"/>
        <end position="210"/>
    </location>
</feature>
<keyword evidence="3" id="KW-1185">Reference proteome</keyword>
<feature type="region of interest" description="Disordered" evidence="1">
    <location>
        <begin position="69"/>
        <end position="343"/>
    </location>
</feature>
<feature type="compositionally biased region" description="Gly residues" evidence="1">
    <location>
        <begin position="226"/>
        <end position="267"/>
    </location>
</feature>
<feature type="region of interest" description="Disordered" evidence="1">
    <location>
        <begin position="1"/>
        <end position="24"/>
    </location>
</feature>
<feature type="compositionally biased region" description="Low complexity" evidence="1">
    <location>
        <begin position="215"/>
        <end position="225"/>
    </location>
</feature>
<reference evidence="2" key="1">
    <citation type="submission" date="2023-07" db="EMBL/GenBank/DDBJ databases">
        <title>Sequencing the genomes of 1000 actinobacteria strains.</title>
        <authorList>
            <person name="Klenk H.-P."/>
        </authorList>
    </citation>
    <scope>NUCLEOTIDE SEQUENCE</scope>
    <source>
        <strain evidence="2">DSM 45977</strain>
    </source>
</reference>
<dbReference type="EMBL" id="JAVDXW010000001">
    <property type="protein sequence ID" value="MDR7301865.1"/>
    <property type="molecule type" value="Genomic_DNA"/>
</dbReference>
<dbReference type="Proteomes" id="UP001180845">
    <property type="component" value="Unassembled WGS sequence"/>
</dbReference>
<protein>
    <submittedName>
        <fullName evidence="2">Uncharacterized protein</fullName>
    </submittedName>
</protein>
<gene>
    <name evidence="2" type="ORF">JOF55_002046</name>
</gene>
<evidence type="ECO:0000313" key="3">
    <source>
        <dbReference type="Proteomes" id="UP001180845"/>
    </source>
</evidence>
<feature type="compositionally biased region" description="Low complexity" evidence="1">
    <location>
        <begin position="268"/>
        <end position="278"/>
    </location>
</feature>
<dbReference type="AlphaFoldDB" id="A0AAE3ZDJ2"/>
<feature type="compositionally biased region" description="Low complexity" evidence="1">
    <location>
        <begin position="136"/>
        <end position="174"/>
    </location>
</feature>
<name>A0AAE3ZDJ2_9ACTN</name>
<dbReference type="RefSeq" id="WP_310272907.1">
    <property type="nucleotide sequence ID" value="NZ_JAVDXW010000001.1"/>
</dbReference>
<feature type="compositionally biased region" description="Gly residues" evidence="1">
    <location>
        <begin position="279"/>
        <end position="300"/>
    </location>
</feature>
<accession>A0AAE3ZDJ2</accession>
<feature type="compositionally biased region" description="Polar residues" evidence="1">
    <location>
        <begin position="1"/>
        <end position="15"/>
    </location>
</feature>
<evidence type="ECO:0000256" key="1">
    <source>
        <dbReference type="SAM" id="MobiDB-lite"/>
    </source>
</evidence>
<comment type="caution">
    <text evidence="2">The sequence shown here is derived from an EMBL/GenBank/DDBJ whole genome shotgun (WGS) entry which is preliminary data.</text>
</comment>
<proteinExistence type="predicted"/>
<evidence type="ECO:0000313" key="2">
    <source>
        <dbReference type="EMBL" id="MDR7301865.1"/>
    </source>
</evidence>
<organism evidence="2 3">
    <name type="scientific">Haloactinomyces albus</name>
    <dbReference type="NCBI Taxonomy" id="1352928"/>
    <lineage>
        <taxon>Bacteria</taxon>
        <taxon>Bacillati</taxon>
        <taxon>Actinomycetota</taxon>
        <taxon>Actinomycetes</taxon>
        <taxon>Actinopolysporales</taxon>
        <taxon>Actinopolysporaceae</taxon>
        <taxon>Haloactinomyces</taxon>
    </lineage>
</organism>
<feature type="compositionally biased region" description="Low complexity" evidence="1">
    <location>
        <begin position="97"/>
        <end position="129"/>
    </location>
</feature>
<sequence length="343" mass="34519">MKQTLVDQTKNQNETFAAIPREGEKLQDGRMAQIKVPEKGWVEDYHVDDIPVVGGWASDYEERQERFQATNDEADTVMRRYGAQTDGVIGRTPEFEQPAQDSTPSPQQPQQYGGSASGAMAGAHYSSGPSMGGGSPSSTSSAWASGAGAPAGGSYSPPVSSAPSANAPAGTGSAWTSPSGGAQPPGAVRGSDGMLYRQNPDGTWQRQNPHNGRWAPAPKGPSGAAGARGGGSALGGGRPGGGFGPRGSGGPLAAGGRAGSGSFGPTGGSSASGTAASGSGSGRGGMMRGGPMAGAGGQQGQGDAEEEHERPTWLVESEDVFTNDMDRVAPPVLGALPHEEQGR</sequence>